<organism evidence="5 6">
    <name type="scientific">Candidatus Butyricicoccus avistercoris</name>
    <dbReference type="NCBI Taxonomy" id="2838518"/>
    <lineage>
        <taxon>Bacteria</taxon>
        <taxon>Bacillati</taxon>
        <taxon>Bacillota</taxon>
        <taxon>Clostridia</taxon>
        <taxon>Eubacteriales</taxon>
        <taxon>Butyricicoccaceae</taxon>
        <taxon>Butyricicoccus</taxon>
    </lineage>
</organism>
<protein>
    <submittedName>
        <fullName evidence="5">LCP family protein</fullName>
    </submittedName>
</protein>
<name>A0A9D1TH79_9FIRM</name>
<comment type="caution">
    <text evidence="5">The sequence shown here is derived from an EMBL/GenBank/DDBJ whole genome shotgun (WGS) entry which is preliminary data.</text>
</comment>
<keyword evidence="3" id="KW-1133">Transmembrane helix</keyword>
<reference evidence="5" key="1">
    <citation type="journal article" date="2021" name="PeerJ">
        <title>Extensive microbial diversity within the chicken gut microbiome revealed by metagenomics and culture.</title>
        <authorList>
            <person name="Gilroy R."/>
            <person name="Ravi A."/>
            <person name="Getino M."/>
            <person name="Pursley I."/>
            <person name="Horton D.L."/>
            <person name="Alikhan N.F."/>
            <person name="Baker D."/>
            <person name="Gharbi K."/>
            <person name="Hall N."/>
            <person name="Watson M."/>
            <person name="Adriaenssens E.M."/>
            <person name="Foster-Nyarko E."/>
            <person name="Jarju S."/>
            <person name="Secka A."/>
            <person name="Antonio M."/>
            <person name="Oren A."/>
            <person name="Chaudhuri R.R."/>
            <person name="La Ragione R."/>
            <person name="Hildebrand F."/>
            <person name="Pallen M.J."/>
        </authorList>
    </citation>
    <scope>NUCLEOTIDE SEQUENCE</scope>
    <source>
        <strain evidence="5">CHK193-4272</strain>
    </source>
</reference>
<comment type="similarity">
    <text evidence="1">Belongs to the LytR/CpsA/Psr (LCP) family.</text>
</comment>
<dbReference type="Proteomes" id="UP000886808">
    <property type="component" value="Unassembled WGS sequence"/>
</dbReference>
<proteinExistence type="inferred from homology"/>
<evidence type="ECO:0000259" key="4">
    <source>
        <dbReference type="Pfam" id="PF03816"/>
    </source>
</evidence>
<dbReference type="PANTHER" id="PTHR33392">
    <property type="entry name" value="POLYISOPRENYL-TEICHOIC ACID--PEPTIDOGLYCAN TEICHOIC ACID TRANSFERASE TAGU"/>
    <property type="match status" value="1"/>
</dbReference>
<feature type="transmembrane region" description="Helical" evidence="3">
    <location>
        <begin position="68"/>
        <end position="89"/>
    </location>
</feature>
<dbReference type="Gene3D" id="3.40.630.190">
    <property type="entry name" value="LCP protein"/>
    <property type="match status" value="1"/>
</dbReference>
<evidence type="ECO:0000313" key="6">
    <source>
        <dbReference type="Proteomes" id="UP000886808"/>
    </source>
</evidence>
<reference evidence="5" key="2">
    <citation type="submission" date="2021-04" db="EMBL/GenBank/DDBJ databases">
        <authorList>
            <person name="Gilroy R."/>
        </authorList>
    </citation>
    <scope>NUCLEOTIDE SEQUENCE</scope>
    <source>
        <strain evidence="5">CHK193-4272</strain>
    </source>
</reference>
<keyword evidence="3" id="KW-0812">Transmembrane</keyword>
<feature type="non-terminal residue" evidence="5">
    <location>
        <position position="413"/>
    </location>
</feature>
<dbReference type="PANTHER" id="PTHR33392:SF6">
    <property type="entry name" value="POLYISOPRENYL-TEICHOIC ACID--PEPTIDOGLYCAN TEICHOIC ACID TRANSFERASE TAGU"/>
    <property type="match status" value="1"/>
</dbReference>
<dbReference type="InterPro" id="IPR004474">
    <property type="entry name" value="LytR_CpsA_psr"/>
</dbReference>
<evidence type="ECO:0000256" key="2">
    <source>
        <dbReference type="SAM" id="MobiDB-lite"/>
    </source>
</evidence>
<dbReference type="AlphaFoldDB" id="A0A9D1TH79"/>
<feature type="compositionally biased region" description="Polar residues" evidence="2">
    <location>
        <begin position="28"/>
        <end position="42"/>
    </location>
</feature>
<dbReference type="InterPro" id="IPR050922">
    <property type="entry name" value="LytR/CpsA/Psr_CW_biosynth"/>
</dbReference>
<accession>A0A9D1TH79</accession>
<feature type="domain" description="Cell envelope-related transcriptional attenuator" evidence="4">
    <location>
        <begin position="142"/>
        <end position="301"/>
    </location>
</feature>
<evidence type="ECO:0000313" key="5">
    <source>
        <dbReference type="EMBL" id="HIV61679.1"/>
    </source>
</evidence>
<evidence type="ECO:0000256" key="1">
    <source>
        <dbReference type="ARBA" id="ARBA00006068"/>
    </source>
</evidence>
<dbReference type="NCBIfam" id="TIGR00350">
    <property type="entry name" value="lytR_cpsA_psr"/>
    <property type="match status" value="1"/>
</dbReference>
<dbReference type="Pfam" id="PF03816">
    <property type="entry name" value="LytR_cpsA_psr"/>
    <property type="match status" value="1"/>
</dbReference>
<gene>
    <name evidence="5" type="ORF">H9746_02365</name>
</gene>
<evidence type="ECO:0000256" key="3">
    <source>
        <dbReference type="SAM" id="Phobius"/>
    </source>
</evidence>
<keyword evidence="3" id="KW-0472">Membrane</keyword>
<dbReference type="EMBL" id="DXIE01000018">
    <property type="protein sequence ID" value="HIV61679.1"/>
    <property type="molecule type" value="Genomic_DNA"/>
</dbReference>
<feature type="region of interest" description="Disordered" evidence="2">
    <location>
        <begin position="1"/>
        <end position="42"/>
    </location>
</feature>
<sequence>MKIFGGGGSRHNKSTNSKPTAKKANKVKPNQQTSDFSYVPNQMKNAKSVKNTKVAKKQKKPKSIVTKILIFIAVLIALTIAAGGVWLAMNVRKPDISQPHQNDTTINDPENGDNPIINLNQGDRIDDFFTFAVCATDIDGTRTDNIMVVAFDTNKHTVNVMNIPRDTMSNVNKTGANKKINAAYARGIEQTKKQIAQVMGFTPDKYIVVDFNGIADIVDAIGGIDYEIPFPMMYSDPTQDLEIHFPKAGMQHLDGEQVVEFLRWRKNGPGYTNLVPDEYLNGDETRIAKQQEFLVYLAKQVLTPANAFKFKDIADAVFNNVKTDITAGEMIWLAGQAFQIDTSSGIKMFTLPGYSSMSTAGTSTSLSFYFVNESEALNLINLYFNPYAQPIRYLDLVSGPTKSSSSSKDDDED</sequence>